<keyword evidence="4" id="KW-1185">Reference proteome</keyword>
<keyword evidence="2" id="KW-0732">Signal</keyword>
<proteinExistence type="predicted"/>
<dbReference type="STRING" id="391625.PPSIR1_24629"/>
<evidence type="ECO:0008006" key="5">
    <source>
        <dbReference type="Google" id="ProtNLM"/>
    </source>
</evidence>
<dbReference type="EMBL" id="ABCS01000056">
    <property type="protein sequence ID" value="EDM76870.1"/>
    <property type="molecule type" value="Genomic_DNA"/>
</dbReference>
<evidence type="ECO:0000313" key="4">
    <source>
        <dbReference type="Proteomes" id="UP000005801"/>
    </source>
</evidence>
<dbReference type="PROSITE" id="PS51257">
    <property type="entry name" value="PROKAR_LIPOPROTEIN"/>
    <property type="match status" value="1"/>
</dbReference>
<dbReference type="RefSeq" id="WP_006973964.1">
    <property type="nucleotide sequence ID" value="NZ_ABCS01000056.1"/>
</dbReference>
<dbReference type="AlphaFoldDB" id="A6GB73"/>
<reference evidence="3 4" key="1">
    <citation type="submission" date="2007-06" db="EMBL/GenBank/DDBJ databases">
        <authorList>
            <person name="Shimkets L."/>
            <person name="Ferriera S."/>
            <person name="Johnson J."/>
            <person name="Kravitz S."/>
            <person name="Beeson K."/>
            <person name="Sutton G."/>
            <person name="Rogers Y.-H."/>
            <person name="Friedman R."/>
            <person name="Frazier M."/>
            <person name="Venter J.C."/>
        </authorList>
    </citation>
    <scope>NUCLEOTIDE SEQUENCE [LARGE SCALE GENOMIC DNA]</scope>
    <source>
        <strain evidence="3 4">SIR-1</strain>
    </source>
</reference>
<evidence type="ECO:0000313" key="3">
    <source>
        <dbReference type="EMBL" id="EDM76870.1"/>
    </source>
</evidence>
<accession>A6GB73</accession>
<evidence type="ECO:0000256" key="2">
    <source>
        <dbReference type="SAM" id="SignalP"/>
    </source>
</evidence>
<gene>
    <name evidence="3" type="ORF">PPSIR1_24629</name>
</gene>
<organism evidence="3 4">
    <name type="scientific">Plesiocystis pacifica SIR-1</name>
    <dbReference type="NCBI Taxonomy" id="391625"/>
    <lineage>
        <taxon>Bacteria</taxon>
        <taxon>Pseudomonadati</taxon>
        <taxon>Myxococcota</taxon>
        <taxon>Polyangia</taxon>
        <taxon>Nannocystales</taxon>
        <taxon>Nannocystaceae</taxon>
        <taxon>Plesiocystis</taxon>
    </lineage>
</organism>
<feature type="signal peptide" evidence="2">
    <location>
        <begin position="1"/>
        <end position="22"/>
    </location>
</feature>
<protein>
    <recommendedName>
        <fullName evidence="5">Cytochrome c domain-containing protein</fullName>
    </recommendedName>
</protein>
<dbReference type="Proteomes" id="UP000005801">
    <property type="component" value="Unassembled WGS sequence"/>
</dbReference>
<dbReference type="OrthoDB" id="8115254at2"/>
<feature type="chain" id="PRO_5002697722" description="Cytochrome c domain-containing protein" evidence="2">
    <location>
        <begin position="23"/>
        <end position="533"/>
    </location>
</feature>
<comment type="caution">
    <text evidence="3">The sequence shown here is derived from an EMBL/GenBank/DDBJ whole genome shotgun (WGS) entry which is preliminary data.</text>
</comment>
<feature type="region of interest" description="Disordered" evidence="1">
    <location>
        <begin position="31"/>
        <end position="56"/>
    </location>
</feature>
<dbReference type="eggNOG" id="ENOG5030ICV">
    <property type="taxonomic scope" value="Bacteria"/>
</dbReference>
<feature type="compositionally biased region" description="Polar residues" evidence="1">
    <location>
        <begin position="519"/>
        <end position="533"/>
    </location>
</feature>
<sequence>MTTPRFTSVLPALVLLVAACGAEEDDASFRSGYTTNTTLDGGDDGSVCEGEPGPVTDVNPRRSLFETNPDALSGFTMTAVLDAIAVNSGLVSQPSVTHDQFIDTYNEAPGLGLGANCDDALAFDGTPGLNGFPHICPRAEGNHIGDIEGWFPIAAVNRFDLAPSDGSHCGEARLVMANNSERRMFTIFEAQIPNPNPGCGIDACAPVQEFWAELSEQDNPKKRAEMLRLAFIDGAPSLEAEGFGPFMSQQNLTFGTGQVRTNNFDDNDFIWTLREFKVVPVGKPSLSAEFGTKPPVQAVARMVPVPVAANPFGEYWDDDVPGLPNHKACVMALLDTVEHLMVDDVNLMGVSVPTECLAAESPATNVQRYAQQLAGHDALAKAIDARIHQIDPTSTLTPADIANRAAFAGGCIGCHQQTNGIDLGNGVQAPVSGFFVHTSETNTQDCGDGTSCFSISPALEDDFLPHRKAVMDTYLSGGPCCDEPGFIDVDAEEAVPLSPDEPIPLAELMQAEADAKAAQSPTTIAGTPTARSH</sequence>
<name>A6GB73_9BACT</name>
<feature type="region of interest" description="Disordered" evidence="1">
    <location>
        <begin position="512"/>
        <end position="533"/>
    </location>
</feature>
<evidence type="ECO:0000256" key="1">
    <source>
        <dbReference type="SAM" id="MobiDB-lite"/>
    </source>
</evidence>